<feature type="compositionally biased region" description="Low complexity" evidence="7">
    <location>
        <begin position="123"/>
        <end position="132"/>
    </location>
</feature>
<reference evidence="8 9" key="1">
    <citation type="journal article" date="2013" name="BMC Genomics">
        <title>Reconstruction of the lipid metabolism for the microalga Monoraphidium neglectum from its genome sequence reveals characteristics suitable for biofuel production.</title>
        <authorList>
            <person name="Bogen C."/>
            <person name="Al-Dilaimi A."/>
            <person name="Albersmeier A."/>
            <person name="Wichmann J."/>
            <person name="Grundmann M."/>
            <person name="Rupp O."/>
            <person name="Lauersen K.J."/>
            <person name="Blifernez-Klassen O."/>
            <person name="Kalinowski J."/>
            <person name="Goesmann A."/>
            <person name="Mussgnug J.H."/>
            <person name="Kruse O."/>
        </authorList>
    </citation>
    <scope>NUCLEOTIDE SEQUENCE [LARGE SCALE GENOMIC DNA]</scope>
    <source>
        <strain evidence="8 9">SAG 48.87</strain>
    </source>
</reference>
<evidence type="ECO:0000256" key="1">
    <source>
        <dbReference type="ARBA" id="ARBA00004123"/>
    </source>
</evidence>
<evidence type="ECO:0000256" key="7">
    <source>
        <dbReference type="SAM" id="MobiDB-lite"/>
    </source>
</evidence>
<dbReference type="PANTHER" id="PTHR13421">
    <property type="entry name" value="SNRNA-ACTIVATING PROTEIN COMPLEX SUBUNIT 3"/>
    <property type="match status" value="1"/>
</dbReference>
<feature type="region of interest" description="Disordered" evidence="7">
    <location>
        <begin position="120"/>
        <end position="153"/>
    </location>
</feature>
<dbReference type="GO" id="GO:0000978">
    <property type="term" value="F:RNA polymerase II cis-regulatory region sequence-specific DNA binding"/>
    <property type="evidence" value="ECO:0007669"/>
    <property type="project" value="TreeGrafter"/>
</dbReference>
<dbReference type="Proteomes" id="UP000054498">
    <property type="component" value="Unassembled WGS sequence"/>
</dbReference>
<protein>
    <recommendedName>
        <fullName evidence="10">snRNA-activating protein complex subunit 3</fullName>
    </recommendedName>
</protein>
<dbReference type="OrthoDB" id="515020at2759"/>
<evidence type="ECO:0000256" key="4">
    <source>
        <dbReference type="ARBA" id="ARBA00023125"/>
    </source>
</evidence>
<evidence type="ECO:0000256" key="6">
    <source>
        <dbReference type="ARBA" id="ARBA00023242"/>
    </source>
</evidence>
<dbReference type="GO" id="GO:0042795">
    <property type="term" value="P:snRNA transcription by RNA polymerase II"/>
    <property type="evidence" value="ECO:0007669"/>
    <property type="project" value="TreeGrafter"/>
</dbReference>
<dbReference type="GO" id="GO:0019185">
    <property type="term" value="C:snRNA-activating protein complex"/>
    <property type="evidence" value="ECO:0007669"/>
    <property type="project" value="TreeGrafter"/>
</dbReference>
<dbReference type="RefSeq" id="XP_013904279.1">
    <property type="nucleotide sequence ID" value="XM_014048825.1"/>
</dbReference>
<keyword evidence="3" id="KW-0805">Transcription regulation</keyword>
<dbReference type="GO" id="GO:0003681">
    <property type="term" value="F:bent DNA binding"/>
    <property type="evidence" value="ECO:0007669"/>
    <property type="project" value="TreeGrafter"/>
</dbReference>
<evidence type="ECO:0000256" key="5">
    <source>
        <dbReference type="ARBA" id="ARBA00023163"/>
    </source>
</evidence>
<accession>A0A0D2MRN7</accession>
<organism evidence="8 9">
    <name type="scientific">Monoraphidium neglectum</name>
    <dbReference type="NCBI Taxonomy" id="145388"/>
    <lineage>
        <taxon>Eukaryota</taxon>
        <taxon>Viridiplantae</taxon>
        <taxon>Chlorophyta</taxon>
        <taxon>core chlorophytes</taxon>
        <taxon>Chlorophyceae</taxon>
        <taxon>CS clade</taxon>
        <taxon>Sphaeropleales</taxon>
        <taxon>Selenastraceae</taxon>
        <taxon>Monoraphidium</taxon>
    </lineage>
</organism>
<keyword evidence="9" id="KW-1185">Reference proteome</keyword>
<proteinExistence type="inferred from homology"/>
<gene>
    <name evidence="8" type="ORF">MNEG_2695</name>
</gene>
<keyword evidence="4" id="KW-0238">DNA-binding</keyword>
<evidence type="ECO:0000313" key="8">
    <source>
        <dbReference type="EMBL" id="KIZ05260.1"/>
    </source>
</evidence>
<dbReference type="EMBL" id="KK100533">
    <property type="protein sequence ID" value="KIZ05260.1"/>
    <property type="molecule type" value="Genomic_DNA"/>
</dbReference>
<comment type="similarity">
    <text evidence="2">Belongs to the SNAPC3/SRD2 family.</text>
</comment>
<dbReference type="STRING" id="145388.A0A0D2MRN7"/>
<evidence type="ECO:0000256" key="3">
    <source>
        <dbReference type="ARBA" id="ARBA00023015"/>
    </source>
</evidence>
<feature type="region of interest" description="Disordered" evidence="7">
    <location>
        <begin position="269"/>
        <end position="294"/>
    </location>
</feature>
<name>A0A0D2MRN7_9CHLO</name>
<dbReference type="PANTHER" id="PTHR13421:SF16">
    <property type="entry name" value="SNRNA-ACTIVATING PROTEIN COMPLEX SUBUNIT 3"/>
    <property type="match status" value="1"/>
</dbReference>
<evidence type="ECO:0000313" key="9">
    <source>
        <dbReference type="Proteomes" id="UP000054498"/>
    </source>
</evidence>
<dbReference type="GO" id="GO:0001006">
    <property type="term" value="F:RNA polymerase III type 3 promoter sequence-specific DNA binding"/>
    <property type="evidence" value="ECO:0007669"/>
    <property type="project" value="TreeGrafter"/>
</dbReference>
<dbReference type="GO" id="GO:0042796">
    <property type="term" value="P:snRNA transcription by RNA polymerase III"/>
    <property type="evidence" value="ECO:0007669"/>
    <property type="project" value="TreeGrafter"/>
</dbReference>
<feature type="compositionally biased region" description="Gly residues" evidence="7">
    <location>
        <begin position="273"/>
        <end position="292"/>
    </location>
</feature>
<dbReference type="GeneID" id="25735573"/>
<dbReference type="GO" id="GO:0005634">
    <property type="term" value="C:nucleus"/>
    <property type="evidence" value="ECO:0007669"/>
    <property type="project" value="UniProtKB-SubCell"/>
</dbReference>
<sequence length="419" mass="43225">MVERKGKRIREAPNIWIRKPDVYRRLKRPSCAPAAAAPVEGAHVAPRATSVAAFEAEASDALQQLEAEVAAACAALGADADEGRLDVSGLRLPQLPNPRDELSYLNSLDPQQLLGVRAPPPAAGAGPWLGDARGAGGRAPPPPRARARHPEGHAFQAADRQQEEARSVAAQLLHSVREARELKASVRLPQPPPVRMMPPSAGAAAPSAYAWIDGRFYSDGRDARAADAGAEVAAFCREANVTVPLRLWAAPKTAQAGAAGAAEAAAGTAEGAAGDGGGDGGEGDDAGGGGTSGRMEQVRLADLDLAVANRPTYLYCHQGCCEHGWFVTDIRLRHPLDPPPAPGNYPRVLFRAPPPPAWRCGVCGKARAVAVAPHHPAAPEAPCLLCAGCRGLLLPPGAQARAAGAAGGGAGRGEVYSLL</sequence>
<dbReference type="InterPro" id="IPR022042">
    <property type="entry name" value="snRNA-activating_su3"/>
</dbReference>
<dbReference type="AlphaFoldDB" id="A0A0D2MRN7"/>
<keyword evidence="5" id="KW-0804">Transcription</keyword>
<evidence type="ECO:0008006" key="10">
    <source>
        <dbReference type="Google" id="ProtNLM"/>
    </source>
</evidence>
<dbReference type="KEGG" id="mng:MNEG_2695"/>
<keyword evidence="6" id="KW-0539">Nucleus</keyword>
<dbReference type="GO" id="GO:0001046">
    <property type="term" value="F:core promoter sequence-specific DNA binding"/>
    <property type="evidence" value="ECO:0007669"/>
    <property type="project" value="TreeGrafter"/>
</dbReference>
<comment type="subcellular location">
    <subcellularLocation>
        <location evidence="1">Nucleus</location>
    </subcellularLocation>
</comment>
<dbReference type="Pfam" id="PF12251">
    <property type="entry name" value="SNAPC3"/>
    <property type="match status" value="1"/>
</dbReference>
<evidence type="ECO:0000256" key="2">
    <source>
        <dbReference type="ARBA" id="ARBA00010410"/>
    </source>
</evidence>